<organism evidence="1 2">
    <name type="scientific">Mycolicibacterium neoaurum</name>
    <name type="common">Mycobacterium neoaurum</name>
    <dbReference type="NCBI Taxonomy" id="1795"/>
    <lineage>
        <taxon>Bacteria</taxon>
        <taxon>Bacillati</taxon>
        <taxon>Actinomycetota</taxon>
        <taxon>Actinomycetes</taxon>
        <taxon>Mycobacteriales</taxon>
        <taxon>Mycobacteriaceae</taxon>
        <taxon>Mycolicibacterium</taxon>
    </lineage>
</organism>
<accession>A0AAV2WL29</accession>
<gene>
    <name evidence="1" type="ORF">BN1047_02782</name>
</gene>
<dbReference type="EMBL" id="LK021338">
    <property type="protein sequence ID" value="CDQ44902.1"/>
    <property type="molecule type" value="Genomic_DNA"/>
</dbReference>
<dbReference type="AlphaFoldDB" id="A0AAV2WL29"/>
<evidence type="ECO:0000313" key="1">
    <source>
        <dbReference type="EMBL" id="CDQ44902.1"/>
    </source>
</evidence>
<reference evidence="1" key="1">
    <citation type="submission" date="2014-05" db="EMBL/GenBank/DDBJ databases">
        <authorList>
            <person name="Urmite Genomes"/>
        </authorList>
    </citation>
    <scope>NUCLEOTIDE SEQUENCE</scope>
    <source>
        <strain evidence="1">DSM 44074</strain>
    </source>
</reference>
<proteinExistence type="predicted"/>
<evidence type="ECO:0000313" key="2">
    <source>
        <dbReference type="Proteomes" id="UP000028864"/>
    </source>
</evidence>
<dbReference type="Proteomes" id="UP000028864">
    <property type="component" value="Unassembled WGS sequence"/>
</dbReference>
<protein>
    <submittedName>
        <fullName evidence="1">Uncharacterized protein</fullName>
    </submittedName>
</protein>
<name>A0AAV2WL29_MYCNE</name>
<sequence length="60" mass="6717">MVRAQAGTIGDELIDQWTQQNGIPPSLETQRQMFGAARTKALHAILRSELYELIDFGVDD</sequence>
<reference evidence="1" key="2">
    <citation type="submission" date="2015-09" db="EMBL/GenBank/DDBJ databases">
        <title>Draft genome sequence of Mycobacterium neoaurum DSM 44074.</title>
        <authorList>
            <person name="Croce O."/>
            <person name="Robert C."/>
            <person name="Raoult D."/>
            <person name="Drancourt M."/>
        </authorList>
    </citation>
    <scope>NUCLEOTIDE SEQUENCE</scope>
    <source>
        <strain evidence="1">DSM 44074</strain>
    </source>
</reference>